<reference evidence="9 10" key="1">
    <citation type="submission" date="2018-10" db="EMBL/GenBank/DDBJ databases">
        <title>Genomic Encyclopedia of Archaeal and Bacterial Type Strains, Phase II (KMG-II): from individual species to whole genera.</title>
        <authorList>
            <person name="Goeker M."/>
        </authorList>
    </citation>
    <scope>NUCLEOTIDE SEQUENCE [LARGE SCALE GENOMIC DNA]</scope>
    <source>
        <strain evidence="9 10">DSM 25217</strain>
    </source>
</reference>
<dbReference type="SUPFAM" id="SSF52540">
    <property type="entry name" value="P-loop containing nucleoside triphosphate hydrolases"/>
    <property type="match status" value="2"/>
</dbReference>
<evidence type="ECO:0000313" key="10">
    <source>
        <dbReference type="Proteomes" id="UP000271227"/>
    </source>
</evidence>
<feature type="domain" description="AAA+ ATPase" evidence="7">
    <location>
        <begin position="527"/>
        <end position="663"/>
    </location>
</feature>
<dbReference type="InterPro" id="IPR041569">
    <property type="entry name" value="AAA_lid_3"/>
</dbReference>
<evidence type="ECO:0000256" key="3">
    <source>
        <dbReference type="ARBA" id="ARBA00022741"/>
    </source>
</evidence>
<evidence type="ECO:0000256" key="5">
    <source>
        <dbReference type="RuleBase" id="RU003651"/>
    </source>
</evidence>
<dbReference type="NCBIfam" id="TIGR01243">
    <property type="entry name" value="CDC48"/>
    <property type="match status" value="1"/>
</dbReference>
<feature type="domain" description="AAA+ ATPase" evidence="7">
    <location>
        <begin position="252"/>
        <end position="390"/>
    </location>
</feature>
<dbReference type="PANTHER" id="PTHR23077:SF171">
    <property type="entry name" value="NUCLEAR VALOSIN-CONTAINING PROTEIN-LIKE"/>
    <property type="match status" value="1"/>
</dbReference>
<name>A0A3M0CXR4_9PROT</name>
<dbReference type="FunFam" id="1.10.8.60:FF:000057">
    <property type="entry name" value="AAA family ATPase, CDC48 subfamily"/>
    <property type="match status" value="1"/>
</dbReference>
<dbReference type="EMBL" id="REFR01000009">
    <property type="protein sequence ID" value="RMB12376.1"/>
    <property type="molecule type" value="Genomic_DNA"/>
</dbReference>
<dbReference type="FunFam" id="2.40.40.20:FF:000007">
    <property type="entry name" value="AAA family ATPase"/>
    <property type="match status" value="1"/>
</dbReference>
<dbReference type="GO" id="GO:0005524">
    <property type="term" value="F:ATP binding"/>
    <property type="evidence" value="ECO:0007669"/>
    <property type="project" value="UniProtKB-KW"/>
</dbReference>
<dbReference type="PANTHER" id="PTHR23077">
    <property type="entry name" value="AAA-FAMILY ATPASE"/>
    <property type="match status" value="1"/>
</dbReference>
<dbReference type="InterPro" id="IPR050168">
    <property type="entry name" value="AAA_ATPase_domain"/>
</dbReference>
<feature type="domain" description="CDC48 N-terminal subdomain" evidence="8">
    <location>
        <begin position="51"/>
        <end position="135"/>
    </location>
</feature>
<evidence type="ECO:0000256" key="4">
    <source>
        <dbReference type="ARBA" id="ARBA00022840"/>
    </source>
</evidence>
<dbReference type="Pfam" id="PF00004">
    <property type="entry name" value="AAA"/>
    <property type="match status" value="2"/>
</dbReference>
<evidence type="ECO:0000259" key="8">
    <source>
        <dbReference type="SMART" id="SM01073"/>
    </source>
</evidence>
<comment type="caution">
    <text evidence="9">The sequence shown here is derived from an EMBL/GenBank/DDBJ whole genome shotgun (WGS) entry which is preliminary data.</text>
</comment>
<dbReference type="InterPro" id="IPR005938">
    <property type="entry name" value="AAA_ATPase_CDC48"/>
</dbReference>
<dbReference type="PROSITE" id="PS00674">
    <property type="entry name" value="AAA"/>
    <property type="match status" value="1"/>
</dbReference>
<gene>
    <name evidence="9" type="ORF">BXY39_0872</name>
</gene>
<evidence type="ECO:0000313" key="9">
    <source>
        <dbReference type="EMBL" id="RMB12376.1"/>
    </source>
</evidence>
<dbReference type="Pfam" id="PF02359">
    <property type="entry name" value="CDC48_N"/>
    <property type="match status" value="1"/>
</dbReference>
<organism evidence="9 10">
    <name type="scientific">Eilatimonas milleporae</name>
    <dbReference type="NCBI Taxonomy" id="911205"/>
    <lineage>
        <taxon>Bacteria</taxon>
        <taxon>Pseudomonadati</taxon>
        <taxon>Pseudomonadota</taxon>
        <taxon>Alphaproteobacteria</taxon>
        <taxon>Kordiimonadales</taxon>
        <taxon>Kordiimonadaceae</taxon>
        <taxon>Eilatimonas</taxon>
    </lineage>
</organism>
<evidence type="ECO:0000256" key="2">
    <source>
        <dbReference type="ARBA" id="ARBA00022737"/>
    </source>
</evidence>
<dbReference type="Gene3D" id="1.10.8.60">
    <property type="match status" value="2"/>
</dbReference>
<dbReference type="InterPro" id="IPR003593">
    <property type="entry name" value="AAA+_ATPase"/>
</dbReference>
<feature type="compositionally biased region" description="Basic and acidic residues" evidence="6">
    <location>
        <begin position="23"/>
        <end position="37"/>
    </location>
</feature>
<dbReference type="InterPro" id="IPR003338">
    <property type="entry name" value="CDC4_N-term_subdom"/>
</dbReference>
<dbReference type="SUPFAM" id="SSF54585">
    <property type="entry name" value="Cdc48 domain 2-like"/>
    <property type="match status" value="1"/>
</dbReference>
<dbReference type="SMART" id="SM01073">
    <property type="entry name" value="CDC48_N"/>
    <property type="match status" value="1"/>
</dbReference>
<keyword evidence="2" id="KW-0677">Repeat</keyword>
<dbReference type="GO" id="GO:0016887">
    <property type="term" value="F:ATP hydrolysis activity"/>
    <property type="evidence" value="ECO:0007669"/>
    <property type="project" value="InterPro"/>
</dbReference>
<dbReference type="Pfam" id="PF17862">
    <property type="entry name" value="AAA_lid_3"/>
    <property type="match status" value="2"/>
</dbReference>
<accession>A0A3M0CXR4</accession>
<evidence type="ECO:0000256" key="6">
    <source>
        <dbReference type="SAM" id="MobiDB-lite"/>
    </source>
</evidence>
<dbReference type="Gene3D" id="2.40.40.20">
    <property type="match status" value="1"/>
</dbReference>
<dbReference type="FunFam" id="3.40.50.300:FF:000018">
    <property type="entry name" value="Cell division control 48"/>
    <property type="match status" value="1"/>
</dbReference>
<dbReference type="InterPro" id="IPR003959">
    <property type="entry name" value="ATPase_AAA_core"/>
</dbReference>
<dbReference type="Proteomes" id="UP000271227">
    <property type="component" value="Unassembled WGS sequence"/>
</dbReference>
<sequence length="745" mass="80022">MTIAPDSVSGSAPDSASGTPLLEDGRARDAGFKDIGAKEAGPTDTVLKDGSLKVAEAVAKDTGRGIARLDPGDMRALGLETGDVIEVTGKRGALCRVLPAHAKQRGQKLIQMDGILRANARTGLDQHVTVRRVITRRARSVILAPVDAPGRSLPPRYLSRLLDGIPVQRGNCVRVTPFGPQPHTFVVQRTDPPGQVIFDTATQVRCEGTAKARSAVTYEDIGGLHKEVRRVREIIELPLKHPEVFEHLGIDPPKGVLLYGPPGTGKTLIARAVAHEASVHFIHVNGPEIIDKAYGASEAHLRQIFDEAQAKAPAFIFIDEIDAIAPNRTQINNDRQMERRVVAQLLALMDGLNSRGQVIVAAATNIPDNLDPALRRPGRFDREAEIGVPDRDGRREILEVHSRGMPLGPGVTLDHLAGLTHGFVGADLAALCREAAMSAVRRLIPDIDLDAGFLPVETLSALRVEWADFEDAIGEVSPSALREIAAEISETRWSDVGGLEDVKRALHEAAVLPLTHGPLFARMGVRPPRGILMHGGPGRGKTLLARALAGECEANFIAVQGPQLVSMWVGESERAVREVFRKAKQTRPCVIFIDEIDALAPRRGSGEDPVSERLVAEFLVALDGMDQLQDIAVIAATNRVDRLDPALIRPGRFDSVIELPLPDDVQRAAILAIHTKKMPLAGDVSLSMLAAKTTDWSGAALAALCRNAAMAAIRRRLEPDAAGPALVTVADFDAALTATHREAMA</sequence>
<feature type="compositionally biased region" description="Polar residues" evidence="6">
    <location>
        <begin position="8"/>
        <end position="18"/>
    </location>
</feature>
<evidence type="ECO:0000256" key="1">
    <source>
        <dbReference type="ARBA" id="ARBA00009833"/>
    </source>
</evidence>
<keyword evidence="10" id="KW-1185">Reference proteome</keyword>
<dbReference type="Gene3D" id="3.40.50.300">
    <property type="entry name" value="P-loop containing nucleotide triphosphate hydrolases"/>
    <property type="match status" value="2"/>
</dbReference>
<dbReference type="AlphaFoldDB" id="A0A3M0CXR4"/>
<dbReference type="InterPro" id="IPR027417">
    <property type="entry name" value="P-loop_NTPase"/>
</dbReference>
<dbReference type="FunFam" id="1.10.8.60:FF:000178">
    <property type="entry name" value="CDC48/VCP homolog, AAA superfamily"/>
    <property type="match status" value="1"/>
</dbReference>
<dbReference type="RefSeq" id="WP_121937552.1">
    <property type="nucleotide sequence ID" value="NZ_REFR01000009.1"/>
</dbReference>
<keyword evidence="4 5" id="KW-0067">ATP-binding</keyword>
<comment type="similarity">
    <text evidence="1">Belongs to the AAA ATPase family. CDC48 subfamily.</text>
</comment>
<dbReference type="InterPro" id="IPR003960">
    <property type="entry name" value="ATPase_AAA_CS"/>
</dbReference>
<dbReference type="InterPro" id="IPR009010">
    <property type="entry name" value="Asp_de-COase-like_dom_sf"/>
</dbReference>
<dbReference type="InterPro" id="IPR029067">
    <property type="entry name" value="CDC48_domain_2-like_sf"/>
</dbReference>
<dbReference type="OrthoDB" id="9809379at2"/>
<dbReference type="SUPFAM" id="SSF50692">
    <property type="entry name" value="ADC-like"/>
    <property type="match status" value="1"/>
</dbReference>
<dbReference type="InParanoid" id="A0A3M0CXR4"/>
<dbReference type="FunFam" id="3.40.50.300:FF:000012">
    <property type="entry name" value="Transitional endoplasmic reticulum ATPase"/>
    <property type="match status" value="1"/>
</dbReference>
<dbReference type="SMART" id="SM00382">
    <property type="entry name" value="AAA"/>
    <property type="match status" value="2"/>
</dbReference>
<dbReference type="GO" id="GO:0005737">
    <property type="term" value="C:cytoplasm"/>
    <property type="evidence" value="ECO:0007669"/>
    <property type="project" value="UniProtKB-ARBA"/>
</dbReference>
<protein>
    <submittedName>
        <fullName evidence="9">Transitional endoplasmic reticulum ATPase</fullName>
    </submittedName>
</protein>
<keyword evidence="3 5" id="KW-0547">Nucleotide-binding</keyword>
<feature type="region of interest" description="Disordered" evidence="6">
    <location>
        <begin position="1"/>
        <end position="37"/>
    </location>
</feature>
<proteinExistence type="inferred from homology"/>
<evidence type="ECO:0000259" key="7">
    <source>
        <dbReference type="SMART" id="SM00382"/>
    </source>
</evidence>